<evidence type="ECO:0000259" key="8">
    <source>
        <dbReference type="PROSITE" id="PS51202"/>
    </source>
</evidence>
<evidence type="ECO:0000313" key="10">
    <source>
        <dbReference type="EMBL" id="UPU34743.1"/>
    </source>
</evidence>
<dbReference type="GO" id="GO:0005886">
    <property type="term" value="C:plasma membrane"/>
    <property type="evidence" value="ECO:0007669"/>
    <property type="project" value="InterPro"/>
</dbReference>
<gene>
    <name evidence="9" type="ORF">GMPD_30340</name>
    <name evidence="10" type="ORF">M1B72_14965</name>
</gene>
<evidence type="ECO:0000256" key="6">
    <source>
        <dbReference type="ARBA" id="ARBA00023065"/>
    </source>
</evidence>
<dbReference type="PANTHER" id="PTHR43833:SF5">
    <property type="entry name" value="TRK SYSTEM POTASSIUM UPTAKE PROTEIN TRKA"/>
    <property type="match status" value="1"/>
</dbReference>
<keyword evidence="12" id="KW-1185">Reference proteome</keyword>
<dbReference type="PROSITE" id="PS51201">
    <property type="entry name" value="RCK_N"/>
    <property type="match status" value="1"/>
</dbReference>
<dbReference type="InterPro" id="IPR003148">
    <property type="entry name" value="RCK_N"/>
</dbReference>
<keyword evidence="3" id="KW-0633">Potassium transport</keyword>
<accession>A0A6V8MY05</accession>
<dbReference type="Proteomes" id="UP000831485">
    <property type="component" value="Chromosome"/>
</dbReference>
<dbReference type="Pfam" id="PF02080">
    <property type="entry name" value="TrkA_C"/>
    <property type="match status" value="1"/>
</dbReference>
<evidence type="ECO:0000256" key="5">
    <source>
        <dbReference type="ARBA" id="ARBA00023027"/>
    </source>
</evidence>
<evidence type="ECO:0000313" key="12">
    <source>
        <dbReference type="Proteomes" id="UP000831485"/>
    </source>
</evidence>
<sequence>MFVIIVGGGKVGAHLARLLSRGGKRVLLIEERRELCAELSGDLEGVRVLEGSGCDPGLLERAGVREADAVAAVTGTDEVNLVVAGLAHAEFGVRRVIARVNDPKHLWLFTPKLGVDVALNQADILSHLIAEEMSLGEMITLLKLRKGEYSLVEEKVHPRSGAVGRSIVELALPAESVVAAVIRGGRLIVPRGNLVFEPGDEVLALAHAREIPKLSALWGAPQAG</sequence>
<dbReference type="SUPFAM" id="SSF116726">
    <property type="entry name" value="TrkA C-terminal domain-like"/>
    <property type="match status" value="1"/>
</dbReference>
<dbReference type="PROSITE" id="PS51202">
    <property type="entry name" value="RCK_C"/>
    <property type="match status" value="1"/>
</dbReference>
<evidence type="ECO:0000313" key="9">
    <source>
        <dbReference type="EMBL" id="GFO65115.1"/>
    </source>
</evidence>
<dbReference type="EMBL" id="CP096574">
    <property type="protein sequence ID" value="UPU34743.1"/>
    <property type="molecule type" value="Genomic_DNA"/>
</dbReference>
<dbReference type="InterPro" id="IPR050721">
    <property type="entry name" value="Trk_Ktr_HKT_K-transport"/>
</dbReference>
<dbReference type="RefSeq" id="WP_183348867.1">
    <property type="nucleotide sequence ID" value="NZ_BLXY01000006.1"/>
</dbReference>
<proteinExistence type="predicted"/>
<evidence type="ECO:0000256" key="4">
    <source>
        <dbReference type="ARBA" id="ARBA00022958"/>
    </source>
</evidence>
<reference evidence="9" key="2">
    <citation type="journal article" date="2021" name="Int. J. Syst. Evol. Microbiol.">
        <title>Geomonas silvestris sp. nov., Geomonas paludis sp. nov. and Geomonas limicola sp. nov., isolated from terrestrial environments, and emended description of the genus Geomonas.</title>
        <authorList>
            <person name="Itoh H."/>
            <person name="Xu Z."/>
            <person name="Masuda Y."/>
            <person name="Ushijima N."/>
            <person name="Hayakawa C."/>
            <person name="Shiratori Y."/>
            <person name="Senoo K."/>
        </authorList>
    </citation>
    <scope>NUCLEOTIDE SEQUENCE</scope>
    <source>
        <strain evidence="9">Red736</strain>
    </source>
</reference>
<protein>
    <recommendedName>
        <fullName evidence="1">Trk system potassium uptake protein TrkA</fullName>
    </recommendedName>
</protein>
<dbReference type="InterPro" id="IPR006037">
    <property type="entry name" value="RCK_C"/>
</dbReference>
<dbReference type="PANTHER" id="PTHR43833">
    <property type="entry name" value="POTASSIUM CHANNEL PROTEIN 2-RELATED-RELATED"/>
    <property type="match status" value="1"/>
</dbReference>
<keyword evidence="4" id="KW-0630">Potassium</keyword>
<keyword evidence="6" id="KW-0406">Ion transport</keyword>
<dbReference type="InterPro" id="IPR006036">
    <property type="entry name" value="K_uptake_TrkA"/>
</dbReference>
<dbReference type="EMBL" id="BLXY01000006">
    <property type="protein sequence ID" value="GFO65115.1"/>
    <property type="molecule type" value="Genomic_DNA"/>
</dbReference>
<feature type="domain" description="RCK N-terminal" evidence="7">
    <location>
        <begin position="1"/>
        <end position="119"/>
    </location>
</feature>
<dbReference type="Pfam" id="PF02254">
    <property type="entry name" value="TrkA_N"/>
    <property type="match status" value="1"/>
</dbReference>
<dbReference type="AlphaFoldDB" id="A0A6V8MY05"/>
<dbReference type="SUPFAM" id="SSF51735">
    <property type="entry name" value="NAD(P)-binding Rossmann-fold domains"/>
    <property type="match status" value="1"/>
</dbReference>
<evidence type="ECO:0000313" key="11">
    <source>
        <dbReference type="Proteomes" id="UP000568888"/>
    </source>
</evidence>
<dbReference type="PRINTS" id="PR00335">
    <property type="entry name" value="KUPTAKETRKA"/>
</dbReference>
<name>A0A6V8MY05_9BACT</name>
<evidence type="ECO:0000256" key="1">
    <source>
        <dbReference type="ARBA" id="ARBA00017378"/>
    </source>
</evidence>
<dbReference type="Gene3D" id="3.40.50.720">
    <property type="entry name" value="NAD(P)-binding Rossmann-like Domain"/>
    <property type="match status" value="1"/>
</dbReference>
<feature type="domain" description="RCK C-terminal" evidence="8">
    <location>
        <begin position="139"/>
        <end position="220"/>
    </location>
</feature>
<dbReference type="InterPro" id="IPR036291">
    <property type="entry name" value="NAD(P)-bd_dom_sf"/>
</dbReference>
<organism evidence="9 11">
    <name type="scientific">Geomonas paludis</name>
    <dbReference type="NCBI Taxonomy" id="2740185"/>
    <lineage>
        <taxon>Bacteria</taxon>
        <taxon>Pseudomonadati</taxon>
        <taxon>Thermodesulfobacteriota</taxon>
        <taxon>Desulfuromonadia</taxon>
        <taxon>Geobacterales</taxon>
        <taxon>Geobacteraceae</taxon>
        <taxon>Geomonas</taxon>
    </lineage>
</organism>
<dbReference type="Gene3D" id="3.30.70.1450">
    <property type="entry name" value="Regulator of K+ conductance, C-terminal domain"/>
    <property type="match status" value="1"/>
</dbReference>
<keyword evidence="2" id="KW-0813">Transport</keyword>
<reference evidence="10" key="3">
    <citation type="submission" date="2022-04" db="EMBL/GenBank/DDBJ databases">
        <authorList>
            <person name="Liu G."/>
        </authorList>
    </citation>
    <scope>NUCLEOTIDE SEQUENCE</scope>
    <source>
        <strain evidence="10">RG22</strain>
    </source>
</reference>
<evidence type="ECO:0000256" key="2">
    <source>
        <dbReference type="ARBA" id="ARBA00022448"/>
    </source>
</evidence>
<dbReference type="Proteomes" id="UP000568888">
    <property type="component" value="Unassembled WGS sequence"/>
</dbReference>
<dbReference type="GO" id="GO:0015079">
    <property type="term" value="F:potassium ion transmembrane transporter activity"/>
    <property type="evidence" value="ECO:0007669"/>
    <property type="project" value="InterPro"/>
</dbReference>
<keyword evidence="5" id="KW-0520">NAD</keyword>
<evidence type="ECO:0000256" key="3">
    <source>
        <dbReference type="ARBA" id="ARBA00022538"/>
    </source>
</evidence>
<reference evidence="11" key="1">
    <citation type="submission" date="2020-06" db="EMBL/GenBank/DDBJ databases">
        <title>Draft genomic sequecing of Geomonas sp. Red736.</title>
        <authorList>
            <person name="Itoh H."/>
            <person name="Xu Z.X."/>
            <person name="Ushijima N."/>
            <person name="Masuda Y."/>
            <person name="Shiratori Y."/>
            <person name="Senoo K."/>
        </authorList>
    </citation>
    <scope>NUCLEOTIDE SEQUENCE [LARGE SCALE GENOMIC DNA]</scope>
    <source>
        <strain evidence="11">Red736</strain>
    </source>
</reference>
<dbReference type="InterPro" id="IPR036721">
    <property type="entry name" value="RCK_C_sf"/>
</dbReference>
<evidence type="ECO:0000259" key="7">
    <source>
        <dbReference type="PROSITE" id="PS51201"/>
    </source>
</evidence>